<dbReference type="Pfam" id="PF02311">
    <property type="entry name" value="AraC_binding"/>
    <property type="match status" value="1"/>
</dbReference>
<dbReference type="EMBL" id="BORW01000037">
    <property type="protein sequence ID" value="GIO69774.1"/>
    <property type="molecule type" value="Genomic_DNA"/>
</dbReference>
<dbReference type="PANTHER" id="PTHR43280:SF2">
    <property type="entry name" value="HTH-TYPE TRANSCRIPTIONAL REGULATOR EXSA"/>
    <property type="match status" value="1"/>
</dbReference>
<evidence type="ECO:0000256" key="3">
    <source>
        <dbReference type="ARBA" id="ARBA00023163"/>
    </source>
</evidence>
<dbReference type="SUPFAM" id="SSF46689">
    <property type="entry name" value="Homeodomain-like"/>
    <property type="match status" value="1"/>
</dbReference>
<name>A0ABQ4M2K6_9BACL</name>
<evidence type="ECO:0000313" key="6">
    <source>
        <dbReference type="Proteomes" id="UP000680638"/>
    </source>
</evidence>
<proteinExistence type="predicted"/>
<dbReference type="SMART" id="SM00342">
    <property type="entry name" value="HTH_ARAC"/>
    <property type="match status" value="1"/>
</dbReference>
<protein>
    <submittedName>
        <fullName evidence="5">AraC family transcriptional regulator</fullName>
    </submittedName>
</protein>
<keyword evidence="1" id="KW-0805">Transcription regulation</keyword>
<reference evidence="5 6" key="1">
    <citation type="submission" date="2021-03" db="EMBL/GenBank/DDBJ databases">
        <title>Antimicrobial resistance genes in bacteria isolated from Japanese honey, and their potential for conferring macrolide and lincosamide resistance in the American foulbrood pathogen Paenibacillus larvae.</title>
        <authorList>
            <person name="Okamoto M."/>
            <person name="Kumagai M."/>
            <person name="Kanamori H."/>
            <person name="Takamatsu D."/>
        </authorList>
    </citation>
    <scope>NUCLEOTIDE SEQUENCE [LARGE SCALE GENOMIC DNA]</scope>
    <source>
        <strain evidence="5 6">J21TS3</strain>
    </source>
</reference>
<dbReference type="RefSeq" id="WP_212952287.1">
    <property type="nucleotide sequence ID" value="NZ_BORW01000037.1"/>
</dbReference>
<dbReference type="InterPro" id="IPR018062">
    <property type="entry name" value="HTH_AraC-typ_CS"/>
</dbReference>
<dbReference type="InterPro" id="IPR003313">
    <property type="entry name" value="AraC-bd"/>
</dbReference>
<feature type="domain" description="HTH araC/xylS-type" evidence="4">
    <location>
        <begin position="190"/>
        <end position="289"/>
    </location>
</feature>
<dbReference type="PROSITE" id="PS00041">
    <property type="entry name" value="HTH_ARAC_FAMILY_1"/>
    <property type="match status" value="1"/>
</dbReference>
<evidence type="ECO:0000256" key="1">
    <source>
        <dbReference type="ARBA" id="ARBA00023015"/>
    </source>
</evidence>
<gene>
    <name evidence="5" type="ORF">J21TS3_45950</name>
</gene>
<dbReference type="PROSITE" id="PS01124">
    <property type="entry name" value="HTH_ARAC_FAMILY_2"/>
    <property type="match status" value="1"/>
</dbReference>
<keyword evidence="6" id="KW-1185">Reference proteome</keyword>
<evidence type="ECO:0000313" key="5">
    <source>
        <dbReference type="EMBL" id="GIO69774.1"/>
    </source>
</evidence>
<sequence length="293" mass="33621">MRTSSFVIMQIDSLLNPNESIFVNRIAESFETPQHGHDFVEINYVAEGRGFHYIGEDRVDAEKGDVFLLPVGTTHVFRPTAVSPKEPIVIYNCVFHPRTIEKWSESVPIPQRLLEYLSLPSDENSSPSWLRTTDNSGDFALLFTGLYSEYIRKADGYRAILCGKLLELLGLLDRQLFSTGEACNQDPLFEEMLSIVHKRCGESQFTIGKLAGQLNVSAGYVQRMFRRYCGVTFLTYLQNVRIDRSCRLLRETSFKIPYIAELSGYQDPKFFHGIFKRKTGSTPHQYRLKHRQS</sequence>
<dbReference type="SUPFAM" id="SSF51215">
    <property type="entry name" value="Regulatory protein AraC"/>
    <property type="match status" value="1"/>
</dbReference>
<dbReference type="Gene3D" id="2.60.120.10">
    <property type="entry name" value="Jelly Rolls"/>
    <property type="match status" value="1"/>
</dbReference>
<accession>A0ABQ4M2K6</accession>
<evidence type="ECO:0000256" key="2">
    <source>
        <dbReference type="ARBA" id="ARBA00023125"/>
    </source>
</evidence>
<dbReference type="InterPro" id="IPR009057">
    <property type="entry name" value="Homeodomain-like_sf"/>
</dbReference>
<evidence type="ECO:0000259" key="4">
    <source>
        <dbReference type="PROSITE" id="PS01124"/>
    </source>
</evidence>
<dbReference type="InterPro" id="IPR018060">
    <property type="entry name" value="HTH_AraC"/>
</dbReference>
<organism evidence="5 6">
    <name type="scientific">Paenibacillus cookii</name>
    <dbReference type="NCBI Taxonomy" id="157839"/>
    <lineage>
        <taxon>Bacteria</taxon>
        <taxon>Bacillati</taxon>
        <taxon>Bacillota</taxon>
        <taxon>Bacilli</taxon>
        <taxon>Bacillales</taxon>
        <taxon>Paenibacillaceae</taxon>
        <taxon>Paenibacillus</taxon>
    </lineage>
</organism>
<keyword evidence="3" id="KW-0804">Transcription</keyword>
<dbReference type="InterPro" id="IPR037923">
    <property type="entry name" value="HTH-like"/>
</dbReference>
<dbReference type="InterPro" id="IPR014710">
    <property type="entry name" value="RmlC-like_jellyroll"/>
</dbReference>
<dbReference type="Gene3D" id="1.10.10.60">
    <property type="entry name" value="Homeodomain-like"/>
    <property type="match status" value="2"/>
</dbReference>
<dbReference type="Pfam" id="PF12833">
    <property type="entry name" value="HTH_18"/>
    <property type="match status" value="1"/>
</dbReference>
<keyword evidence="2" id="KW-0238">DNA-binding</keyword>
<comment type="caution">
    <text evidence="5">The sequence shown here is derived from an EMBL/GenBank/DDBJ whole genome shotgun (WGS) entry which is preliminary data.</text>
</comment>
<dbReference type="Proteomes" id="UP000680638">
    <property type="component" value="Unassembled WGS sequence"/>
</dbReference>
<dbReference type="PANTHER" id="PTHR43280">
    <property type="entry name" value="ARAC-FAMILY TRANSCRIPTIONAL REGULATOR"/>
    <property type="match status" value="1"/>
</dbReference>